<protein>
    <submittedName>
        <fullName evidence="2">Uncharacterized protein</fullName>
    </submittedName>
</protein>
<evidence type="ECO:0000313" key="3">
    <source>
        <dbReference type="Proteomes" id="UP001259659"/>
    </source>
</evidence>
<dbReference type="RefSeq" id="WP_310919614.1">
    <property type="nucleotide sequence ID" value="NZ_JAMQON010000002.1"/>
</dbReference>
<accession>A0ABU2FCM1</accession>
<dbReference type="InterPro" id="IPR006311">
    <property type="entry name" value="TAT_signal"/>
</dbReference>
<dbReference type="Gene3D" id="2.60.120.260">
    <property type="entry name" value="Galactose-binding domain-like"/>
    <property type="match status" value="1"/>
</dbReference>
<dbReference type="PROSITE" id="PS51318">
    <property type="entry name" value="TAT"/>
    <property type="match status" value="1"/>
</dbReference>
<sequence length="251" mass="25984">MRNKPTRRRLLTAGGLAGLLGLSGCLRLSAGEDGETPTGTRAPTAGPAGGRTGATPTESVDGDATAVVDGFEDGGLPDHWSVTDPDDSASVAVTTERAYAGNGSLRVSAGDPLAIETDLDGVTLQDGDEFHAWVYTESPEASVTLRLAGGPAGSPAIRLTRFGTVVYDTTGSERTALGSDDGVGGWHRLGLRVYPSVEEVQFSVRQPDGTTVLSDRVESPGGHESFVIRGGGGRQGDEFYLDEVTAGPVRR</sequence>
<dbReference type="PROSITE" id="PS51257">
    <property type="entry name" value="PROKAR_LIPOPROTEIN"/>
    <property type="match status" value="1"/>
</dbReference>
<evidence type="ECO:0000313" key="2">
    <source>
        <dbReference type="EMBL" id="MDS0259957.1"/>
    </source>
</evidence>
<reference evidence="2 3" key="1">
    <citation type="submission" date="2022-06" db="EMBL/GenBank/DDBJ databases">
        <title>Haloarcula sp. a new haloarchaeum isolate from saline soil.</title>
        <authorList>
            <person name="Strakova D."/>
            <person name="Galisteo C."/>
            <person name="Sanchez-Porro C."/>
            <person name="Ventosa A."/>
        </authorList>
    </citation>
    <scope>NUCLEOTIDE SEQUENCE [LARGE SCALE GENOMIC DNA]</scope>
    <source>
        <strain evidence="2 3">S1CR25-12</strain>
    </source>
</reference>
<comment type="caution">
    <text evidence="2">The sequence shown here is derived from an EMBL/GenBank/DDBJ whole genome shotgun (WGS) entry which is preliminary data.</text>
</comment>
<keyword evidence="3" id="KW-1185">Reference proteome</keyword>
<organism evidence="2 3">
    <name type="scientific">Haloarcula saliterrae</name>
    <dbReference type="NCBI Taxonomy" id="2950534"/>
    <lineage>
        <taxon>Archaea</taxon>
        <taxon>Methanobacteriati</taxon>
        <taxon>Methanobacteriota</taxon>
        <taxon>Stenosarchaea group</taxon>
        <taxon>Halobacteria</taxon>
        <taxon>Halobacteriales</taxon>
        <taxon>Haloarculaceae</taxon>
        <taxon>Haloarcula</taxon>
    </lineage>
</organism>
<feature type="region of interest" description="Disordered" evidence="1">
    <location>
        <begin position="27"/>
        <end position="61"/>
    </location>
</feature>
<evidence type="ECO:0000256" key="1">
    <source>
        <dbReference type="SAM" id="MobiDB-lite"/>
    </source>
</evidence>
<name>A0ABU2FCM1_9EURY</name>
<dbReference type="EMBL" id="JAMQON010000002">
    <property type="protein sequence ID" value="MDS0259957.1"/>
    <property type="molecule type" value="Genomic_DNA"/>
</dbReference>
<feature type="compositionally biased region" description="Low complexity" evidence="1">
    <location>
        <begin position="27"/>
        <end position="46"/>
    </location>
</feature>
<gene>
    <name evidence="2" type="ORF">NDI56_11180</name>
</gene>
<proteinExistence type="predicted"/>
<dbReference type="Proteomes" id="UP001259659">
    <property type="component" value="Unassembled WGS sequence"/>
</dbReference>